<dbReference type="AlphaFoldDB" id="A0A915JNF4"/>
<name>A0A915JNF4_ROMCU</name>
<accession>A0A915JNF4</accession>
<reference evidence="2" key="1">
    <citation type="submission" date="2022-11" db="UniProtKB">
        <authorList>
            <consortium name="WormBaseParasite"/>
        </authorList>
    </citation>
    <scope>IDENTIFICATION</scope>
</reference>
<evidence type="ECO:0000313" key="2">
    <source>
        <dbReference type="WBParaSite" id="nRc.2.0.1.t27481-RA"/>
    </source>
</evidence>
<dbReference type="Proteomes" id="UP000887565">
    <property type="component" value="Unplaced"/>
</dbReference>
<keyword evidence="1" id="KW-1185">Reference proteome</keyword>
<evidence type="ECO:0000313" key="1">
    <source>
        <dbReference type="Proteomes" id="UP000887565"/>
    </source>
</evidence>
<dbReference type="WBParaSite" id="nRc.2.0.1.t27481-RA">
    <property type="protein sequence ID" value="nRc.2.0.1.t27481-RA"/>
    <property type="gene ID" value="nRc.2.0.1.g27481"/>
</dbReference>
<organism evidence="1 2">
    <name type="scientific">Romanomermis culicivorax</name>
    <name type="common">Nematode worm</name>
    <dbReference type="NCBI Taxonomy" id="13658"/>
    <lineage>
        <taxon>Eukaryota</taxon>
        <taxon>Metazoa</taxon>
        <taxon>Ecdysozoa</taxon>
        <taxon>Nematoda</taxon>
        <taxon>Enoplea</taxon>
        <taxon>Dorylaimia</taxon>
        <taxon>Mermithida</taxon>
        <taxon>Mermithoidea</taxon>
        <taxon>Mermithidae</taxon>
        <taxon>Romanomermis</taxon>
    </lineage>
</organism>
<sequence>MIMHMADDFWGHTCKISSQLEEGFLHNVYFNPASTIFSC</sequence>
<protein>
    <submittedName>
        <fullName evidence="2">Uncharacterized protein</fullName>
    </submittedName>
</protein>
<proteinExistence type="predicted"/>